<dbReference type="EMBL" id="JBICBT010001228">
    <property type="protein sequence ID" value="KAL3077417.1"/>
    <property type="molecule type" value="Genomic_DNA"/>
</dbReference>
<name>A0ABD2IHD7_9BILA</name>
<dbReference type="Gene3D" id="3.30.420.10">
    <property type="entry name" value="Ribonuclease H-like superfamily/Ribonuclease H"/>
    <property type="match status" value="1"/>
</dbReference>
<dbReference type="Proteomes" id="UP001620626">
    <property type="component" value="Unassembled WGS sequence"/>
</dbReference>
<dbReference type="InterPro" id="IPR005312">
    <property type="entry name" value="DUF1759"/>
</dbReference>
<evidence type="ECO:0000259" key="2">
    <source>
        <dbReference type="PROSITE" id="PS50994"/>
    </source>
</evidence>
<feature type="domain" description="Integrase catalytic" evidence="2">
    <location>
        <begin position="1623"/>
        <end position="1809"/>
    </location>
</feature>
<keyword evidence="4" id="KW-1185">Reference proteome</keyword>
<dbReference type="Pfam" id="PF05380">
    <property type="entry name" value="Peptidase_A17"/>
    <property type="match status" value="1"/>
</dbReference>
<dbReference type="Pfam" id="PF03564">
    <property type="entry name" value="DUF1759"/>
    <property type="match status" value="1"/>
</dbReference>
<comment type="caution">
    <text evidence="3">The sequence shown here is derived from an EMBL/GenBank/DDBJ whole genome shotgun (WGS) entry which is preliminary data.</text>
</comment>
<feature type="region of interest" description="Disordered" evidence="1">
    <location>
        <begin position="1956"/>
        <end position="1978"/>
    </location>
</feature>
<dbReference type="SUPFAM" id="SSF56672">
    <property type="entry name" value="DNA/RNA polymerases"/>
    <property type="match status" value="1"/>
</dbReference>
<dbReference type="PROSITE" id="PS50994">
    <property type="entry name" value="INTEGRASE"/>
    <property type="match status" value="1"/>
</dbReference>
<dbReference type="SUPFAM" id="SSF53098">
    <property type="entry name" value="Ribonuclease H-like"/>
    <property type="match status" value="1"/>
</dbReference>
<evidence type="ECO:0000313" key="3">
    <source>
        <dbReference type="EMBL" id="KAL3077417.1"/>
    </source>
</evidence>
<protein>
    <recommendedName>
        <fullName evidence="2">Integrase catalytic domain-containing protein</fullName>
    </recommendedName>
</protein>
<dbReference type="InterPro" id="IPR012337">
    <property type="entry name" value="RNaseH-like_sf"/>
</dbReference>
<reference evidence="3 4" key="1">
    <citation type="submission" date="2024-10" db="EMBL/GenBank/DDBJ databases">
        <authorList>
            <person name="Kim D."/>
        </authorList>
    </citation>
    <scope>NUCLEOTIDE SEQUENCE [LARGE SCALE GENOMIC DNA]</scope>
    <source>
        <strain evidence="3">BH-2024</strain>
    </source>
</reference>
<evidence type="ECO:0000256" key="1">
    <source>
        <dbReference type="SAM" id="MobiDB-lite"/>
    </source>
</evidence>
<proteinExistence type="predicted"/>
<dbReference type="InterPro" id="IPR043502">
    <property type="entry name" value="DNA/RNA_pol_sf"/>
</dbReference>
<dbReference type="GO" id="GO:0006259">
    <property type="term" value="P:DNA metabolic process"/>
    <property type="evidence" value="ECO:0007669"/>
    <property type="project" value="UniProtKB-ARBA"/>
</dbReference>
<organism evidence="3 4">
    <name type="scientific">Heterodera trifolii</name>
    <dbReference type="NCBI Taxonomy" id="157864"/>
    <lineage>
        <taxon>Eukaryota</taxon>
        <taxon>Metazoa</taxon>
        <taxon>Ecdysozoa</taxon>
        <taxon>Nematoda</taxon>
        <taxon>Chromadorea</taxon>
        <taxon>Rhabditida</taxon>
        <taxon>Tylenchina</taxon>
        <taxon>Tylenchomorpha</taxon>
        <taxon>Tylenchoidea</taxon>
        <taxon>Heteroderidae</taxon>
        <taxon>Heteroderinae</taxon>
        <taxon>Heterodera</taxon>
    </lineage>
</organism>
<dbReference type="Pfam" id="PF18701">
    <property type="entry name" value="DUF5641"/>
    <property type="match status" value="1"/>
</dbReference>
<feature type="region of interest" description="Disordered" evidence="1">
    <location>
        <begin position="634"/>
        <end position="701"/>
    </location>
</feature>
<dbReference type="GO" id="GO:0042575">
    <property type="term" value="C:DNA polymerase complex"/>
    <property type="evidence" value="ECO:0007669"/>
    <property type="project" value="UniProtKB-ARBA"/>
</dbReference>
<gene>
    <name evidence="3" type="ORF">niasHT_033955</name>
</gene>
<sequence length="2105" mass="241657">MSDDRKEAEEKMAKAIFISGDGWLAVFDLLKPSQLGLEIALISHRFDYYVDEHFKTRKWALGIIRTGSKIGENGTKEMEIANCHGKALPIPQIQMPRKVTGFERIRILFIDRNVIAFLRRFRPLFASSPINLLIFTNCHRILELIMHNFWPMTAKNICGMFLFANVFHRLRQSVPSILNDCPSLRVLSYFDDIFAEFPANAIASDGQAVAKWLFTPHPSKMPKVCKCEFKKPLWTWSSKIAAFKANFADASSPSNFIVVILFPSHFADSVVPFDLTNKLTREQLALKTTDYRNCFLLVRCPIARDESKWTKWEKEAIDWQIYYQWNKIDIEIIDEDEIGHGLINATPGLTQENLGKELTDQSVRADLIAERQTLCKTISLLEKYNGKWEAIFLRVKGQALQDEEQNYRDFKPEGKAFMHWVDQARGLVDTIEGALGLSELGDAIPQPNQPAQVVQQAPVVHQRHDVTLPPITLPKFSGEPREWSLFWKLFETSVESLQIEDFKKHIYLLGCLPEKSIARRAIDLYPPSDENYPRVVEILKKRFGDEKTMVESLQAELLHLAKPAESVQSLRQFSESLNGFAISYWTMEKMNKTMVEKEMRAGGAFNCTELRRAITSIVEVKEEVQRCTQVFRGEEKPRNFPPHPNGGRANQGRGTPFRFSQPSRQERQWRPMERNEPVRRMSPQPNRSFSAINKPQTPISDRGSNRLCSLCETKGHAPSRCTKYTTPGARRKRLTDQDRCSHCGERHHFMVCFGEKSREGTSRGQPNNQMKREARKSSQSHLTMSEHAHKSVPGSECSPITTNVMTSVMAKKPHAFLMTRKILVRSKNNRRVWMEVPFLFDPGSQTSYASDPLIEKLKPPKVTSEEMEVYGFGGERNGPMRFHSPVYSIQIRRTDGKWEEILLNRTERISTPFKMAEWNSEEFPLKGMDMADAMSFSREEPEILIGARHFWQFFQGKEEVSPGLFVIQTTLGPLVNGESDFGPELPNPGLSMMAIDESNQGQMPTIKEIEYFFNLESLGIKDDPNENDDQTAMSLFNKSIRREKDGREFLPKARNCASFTTPVLTPEEQTVSTAFLQIALEPEDREVTKFLWVKDVSKPLAPTNLITYRFCRVAFGVISSPFILAATLQHHLKGYNSPVANELAQSLYVDNTLLECESAEEALHKYAESKAILKEGLFNLREFVTNSPEVMKAIPEEDRLNKPKVKVLGLIWDTDKDEIVFEFPTHGLEKLATRRLVLSFLASLFDPLGLMGPCIQPLKLFFQTLWEEKKGWDDVLSEKEQTQWASFQENWKDQTLKIPRRAMLQGNPSLELHAFVDASIHTFAAAIYIRAVEGSQISVWLIFSKNRLKPKNASKALTVPRMELMAILIGIRGLKFVADQIRRPISQLHIWGDSQIALSWIASKEAQPKFIERRVKEIRTLNECAFHFVRTAENPADIATRGAKPGELKDKSLWWNGPSWLKEDHNQWPKEMEFEIKDPPENLEEGSLDNEEKVFFVNTRTEGLIESPPIDPKRFSSWTKIVQVTLFVLRFLRLKLIQRGNPHQLFESHRKEIAKVSEKGPFSAEDVLLAENLLIRMDQMKKAEDFLSYPSLKDSEGILRLKTRHTYQFALPKMPPLPDERVCRQAPFKAIGIDFLGPTETRLAGEKVKAWILLMTCLVTRAVHLEAMLDTTAESFLNVLRRFISRRGKPDLIWSDNATSFKLAQKTIEHLTTPGVDQNTQEFFALNKIKWRFIPQISPWAGGVYERLVQLCKNCFKRTLGRKVLSYDQLITFVAEVEATLNHRPITSVSEGMDEFLPLRPVDFLQPEVQIHWDTNGEEFDPSDRNLSSHQKLVALFQATKESHEFFWEMWQKEYLLLLRERGKWDHKSPRLQDKTEPKEGMIVLIHEEFTPRNQWSLGKITELNGRPGAIRSVQLELPIHGIKSKRYGTMPRKIIITRPVNKIFPLEVGFDNPTENEEKFEESSNGTPQIPNEEENSHLEAPIEKETEILQLVDQPIDQNRHGMTTRSKAKMGTVLNCLSILFAMFALVGAYPTNHCNECKLLCFNKGVKAKIPKEINKVELCCAENCYIHENVKKLTYELPKEILLNDFKCEGHFSFGMPKLH</sequence>
<feature type="compositionally biased region" description="Polar residues" evidence="1">
    <location>
        <begin position="683"/>
        <end position="699"/>
    </location>
</feature>
<feature type="compositionally biased region" description="Basic and acidic residues" evidence="1">
    <location>
        <begin position="664"/>
        <end position="679"/>
    </location>
</feature>
<dbReference type="PANTHER" id="PTHR47331">
    <property type="entry name" value="PHD-TYPE DOMAIN-CONTAINING PROTEIN"/>
    <property type="match status" value="1"/>
</dbReference>
<dbReference type="InterPro" id="IPR001584">
    <property type="entry name" value="Integrase_cat-core"/>
</dbReference>
<dbReference type="InterPro" id="IPR036397">
    <property type="entry name" value="RNaseH_sf"/>
</dbReference>
<feature type="region of interest" description="Disordered" evidence="1">
    <location>
        <begin position="757"/>
        <end position="798"/>
    </location>
</feature>
<dbReference type="InterPro" id="IPR040676">
    <property type="entry name" value="DUF5641"/>
</dbReference>
<evidence type="ECO:0000313" key="4">
    <source>
        <dbReference type="Proteomes" id="UP001620626"/>
    </source>
</evidence>
<dbReference type="InterPro" id="IPR008042">
    <property type="entry name" value="Retrotrans_Pao"/>
</dbReference>
<accession>A0ABD2IHD7</accession>